<dbReference type="AlphaFoldDB" id="A0AA36M5E2"/>
<evidence type="ECO:0000313" key="3">
    <source>
        <dbReference type="EMBL" id="CAJ0597667.1"/>
    </source>
</evidence>
<gene>
    <name evidence="3" type="ORF">CYNAS_LOCUS9650</name>
</gene>
<feature type="chain" id="PRO_5041219393" evidence="2">
    <location>
        <begin position="23"/>
        <end position="98"/>
    </location>
</feature>
<keyword evidence="4" id="KW-1185">Reference proteome</keyword>
<reference evidence="3" key="1">
    <citation type="submission" date="2023-07" db="EMBL/GenBank/DDBJ databases">
        <authorList>
            <consortium name="CYATHOMIX"/>
        </authorList>
    </citation>
    <scope>NUCLEOTIDE SEQUENCE</scope>
    <source>
        <strain evidence="3">N/A</strain>
    </source>
</reference>
<evidence type="ECO:0000313" key="4">
    <source>
        <dbReference type="Proteomes" id="UP001176961"/>
    </source>
</evidence>
<feature type="signal peptide" evidence="2">
    <location>
        <begin position="1"/>
        <end position="22"/>
    </location>
</feature>
<evidence type="ECO:0000256" key="1">
    <source>
        <dbReference type="SAM" id="MobiDB-lite"/>
    </source>
</evidence>
<proteinExistence type="predicted"/>
<sequence length="98" mass="11491">MRITYFCLFLVLVISVCTSVSAQRQRYRWSSPESRNSRDSSPEYGYFRRRQNGGTGPLEEAWVPESPWGYGIGFPYPDTERGSRTLYRRAFRAYNFGK</sequence>
<feature type="region of interest" description="Disordered" evidence="1">
    <location>
        <begin position="29"/>
        <end position="60"/>
    </location>
</feature>
<dbReference type="Proteomes" id="UP001176961">
    <property type="component" value="Unassembled WGS sequence"/>
</dbReference>
<organism evidence="3 4">
    <name type="scientific">Cylicocyclus nassatus</name>
    <name type="common">Nematode worm</name>
    <dbReference type="NCBI Taxonomy" id="53992"/>
    <lineage>
        <taxon>Eukaryota</taxon>
        <taxon>Metazoa</taxon>
        <taxon>Ecdysozoa</taxon>
        <taxon>Nematoda</taxon>
        <taxon>Chromadorea</taxon>
        <taxon>Rhabditida</taxon>
        <taxon>Rhabditina</taxon>
        <taxon>Rhabditomorpha</taxon>
        <taxon>Strongyloidea</taxon>
        <taxon>Strongylidae</taxon>
        <taxon>Cylicocyclus</taxon>
    </lineage>
</organism>
<evidence type="ECO:0000256" key="2">
    <source>
        <dbReference type="SAM" id="SignalP"/>
    </source>
</evidence>
<dbReference type="EMBL" id="CATQJL010000223">
    <property type="protein sequence ID" value="CAJ0597667.1"/>
    <property type="molecule type" value="Genomic_DNA"/>
</dbReference>
<name>A0AA36M5E2_CYLNA</name>
<accession>A0AA36M5E2</accession>
<keyword evidence="2" id="KW-0732">Signal</keyword>
<protein>
    <submittedName>
        <fullName evidence="3">Uncharacterized protein</fullName>
    </submittedName>
</protein>
<comment type="caution">
    <text evidence="3">The sequence shown here is derived from an EMBL/GenBank/DDBJ whole genome shotgun (WGS) entry which is preliminary data.</text>
</comment>